<organism evidence="1 2">
    <name type="scientific">Phanerochaete carnosa (strain HHB-10118-sp)</name>
    <name type="common">White-rot fungus</name>
    <name type="synonym">Peniophora carnosa</name>
    <dbReference type="NCBI Taxonomy" id="650164"/>
    <lineage>
        <taxon>Eukaryota</taxon>
        <taxon>Fungi</taxon>
        <taxon>Dikarya</taxon>
        <taxon>Basidiomycota</taxon>
        <taxon>Agaricomycotina</taxon>
        <taxon>Agaricomycetes</taxon>
        <taxon>Polyporales</taxon>
        <taxon>Phanerochaetaceae</taxon>
        <taxon>Phanerochaete</taxon>
    </lineage>
</organism>
<dbReference type="KEGG" id="pco:PHACADRAFT_202823"/>
<dbReference type="GeneID" id="18911995"/>
<keyword evidence="2" id="KW-1185">Reference proteome</keyword>
<dbReference type="Proteomes" id="UP000008370">
    <property type="component" value="Unassembled WGS sequence"/>
</dbReference>
<accession>K5WE43</accession>
<dbReference type="EMBL" id="JH931061">
    <property type="protein sequence ID" value="EKM48432.1"/>
    <property type="molecule type" value="Genomic_DNA"/>
</dbReference>
<dbReference type="InParanoid" id="K5WE43"/>
<sequence>MAIFAVTWVVIYTDPSTHSYSHLGCLEPKVDSRRNIYRIVEDDFADPELMYKSGPLPGKDEDDFNIPFHEIKSERKMAMGAMVQAVHPRILNNTHLTLTPAETISPDGAVPPAAPPHGQTFMPVLGIPKIDNEIGSNDPIARAEYL</sequence>
<dbReference type="RefSeq" id="XP_007403016.1">
    <property type="nucleotide sequence ID" value="XM_007402954.1"/>
</dbReference>
<evidence type="ECO:0000313" key="1">
    <source>
        <dbReference type="EMBL" id="EKM48432.1"/>
    </source>
</evidence>
<proteinExistence type="predicted"/>
<gene>
    <name evidence="1" type="ORF">PHACADRAFT_202823</name>
</gene>
<reference evidence="1 2" key="1">
    <citation type="journal article" date="2012" name="BMC Genomics">
        <title>Comparative genomics of the white-rot fungi, Phanerochaete carnosa and P. chrysosporium, to elucidate the genetic basis of the distinct wood types they colonize.</title>
        <authorList>
            <person name="Suzuki H."/>
            <person name="MacDonald J."/>
            <person name="Syed K."/>
            <person name="Salamov A."/>
            <person name="Hori C."/>
            <person name="Aerts A."/>
            <person name="Henrissat B."/>
            <person name="Wiebenga A."/>
            <person name="vanKuyk P.A."/>
            <person name="Barry K."/>
            <person name="Lindquist E."/>
            <person name="LaButti K."/>
            <person name="Lapidus A."/>
            <person name="Lucas S."/>
            <person name="Coutinho P."/>
            <person name="Gong Y."/>
            <person name="Samejima M."/>
            <person name="Mahadevan R."/>
            <person name="Abou-Zaid M."/>
            <person name="de Vries R.P."/>
            <person name="Igarashi K."/>
            <person name="Yadav J.S."/>
            <person name="Grigoriev I.V."/>
            <person name="Master E.R."/>
        </authorList>
    </citation>
    <scope>NUCLEOTIDE SEQUENCE [LARGE SCALE GENOMIC DNA]</scope>
    <source>
        <strain evidence="1 2">HHB-10118-sp</strain>
    </source>
</reference>
<protein>
    <submittedName>
        <fullName evidence="1">Uncharacterized protein</fullName>
    </submittedName>
</protein>
<dbReference type="AlphaFoldDB" id="K5WE43"/>
<evidence type="ECO:0000313" key="2">
    <source>
        <dbReference type="Proteomes" id="UP000008370"/>
    </source>
</evidence>
<dbReference type="HOGENOM" id="CLU_1778144_0_0_1"/>
<name>K5WE43_PHACS</name>